<dbReference type="InterPro" id="IPR036390">
    <property type="entry name" value="WH_DNA-bd_sf"/>
</dbReference>
<dbReference type="PANTHER" id="PTHR43132">
    <property type="entry name" value="ARSENICAL RESISTANCE OPERON REPRESSOR ARSR-RELATED"/>
    <property type="match status" value="1"/>
</dbReference>
<feature type="domain" description="HTH arsR-type" evidence="4">
    <location>
        <begin position="3"/>
        <end position="101"/>
    </location>
</feature>
<gene>
    <name evidence="5" type="ORF">SAMN04488513_11319</name>
</gene>
<dbReference type="Proteomes" id="UP000184543">
    <property type="component" value="Unassembled WGS sequence"/>
</dbReference>
<dbReference type="GO" id="GO:0003677">
    <property type="term" value="F:DNA binding"/>
    <property type="evidence" value="ECO:0007669"/>
    <property type="project" value="UniProtKB-KW"/>
</dbReference>
<accession>A0A1M6NDE8</accession>
<proteinExistence type="predicted"/>
<name>A0A1M6NDE8_9FLAO</name>
<evidence type="ECO:0000256" key="3">
    <source>
        <dbReference type="ARBA" id="ARBA00023163"/>
    </source>
</evidence>
<dbReference type="InterPro" id="IPR011991">
    <property type="entry name" value="ArsR-like_HTH"/>
</dbReference>
<dbReference type="SUPFAM" id="SSF46785">
    <property type="entry name" value="Winged helix' DNA-binding domain"/>
    <property type="match status" value="1"/>
</dbReference>
<keyword evidence="6" id="KW-1185">Reference proteome</keyword>
<dbReference type="Pfam" id="PF01022">
    <property type="entry name" value="HTH_5"/>
    <property type="match status" value="1"/>
</dbReference>
<evidence type="ECO:0000313" key="5">
    <source>
        <dbReference type="EMBL" id="SHJ93778.1"/>
    </source>
</evidence>
<dbReference type="SMART" id="SM00418">
    <property type="entry name" value="HTH_ARSR"/>
    <property type="match status" value="1"/>
</dbReference>
<dbReference type="GO" id="GO:0003700">
    <property type="term" value="F:DNA-binding transcription factor activity"/>
    <property type="evidence" value="ECO:0007669"/>
    <property type="project" value="InterPro"/>
</dbReference>
<keyword evidence="3" id="KW-0804">Transcription</keyword>
<reference evidence="6" key="1">
    <citation type="submission" date="2016-11" db="EMBL/GenBank/DDBJ databases">
        <authorList>
            <person name="Varghese N."/>
            <person name="Submissions S."/>
        </authorList>
    </citation>
    <scope>NUCLEOTIDE SEQUENCE [LARGE SCALE GENOMIC DNA]</scope>
    <source>
        <strain evidence="6">DSM 19858</strain>
    </source>
</reference>
<dbReference type="PANTHER" id="PTHR43132:SF2">
    <property type="entry name" value="ARSENICAL RESISTANCE OPERON REPRESSOR ARSR-RELATED"/>
    <property type="match status" value="1"/>
</dbReference>
<dbReference type="NCBIfam" id="NF033788">
    <property type="entry name" value="HTH_metalloreg"/>
    <property type="match status" value="1"/>
</dbReference>
<sequence length="127" mass="14976">MYNIEKEMDDYIKVFKALSDMTRLKIMWLLLNIDEKVCVSEIVDVLEVYQYNVSRHLRILKDAKLINEVKEGKWVFYHLSPLEGEFGQFVHKAICSIPETEMTKEMTRCKVKLALRTKDDDIPYPGT</sequence>
<dbReference type="RefSeq" id="WP_212635331.1">
    <property type="nucleotide sequence ID" value="NZ_FQYU01000013.1"/>
</dbReference>
<dbReference type="EMBL" id="FQYU01000013">
    <property type="protein sequence ID" value="SHJ93778.1"/>
    <property type="molecule type" value="Genomic_DNA"/>
</dbReference>
<dbReference type="InterPro" id="IPR001845">
    <property type="entry name" value="HTH_ArsR_DNA-bd_dom"/>
</dbReference>
<keyword evidence="2" id="KW-0238">DNA-binding</keyword>
<dbReference type="PRINTS" id="PR00778">
    <property type="entry name" value="HTHARSR"/>
</dbReference>
<dbReference type="CDD" id="cd00090">
    <property type="entry name" value="HTH_ARSR"/>
    <property type="match status" value="1"/>
</dbReference>
<protein>
    <submittedName>
        <fullName evidence="5">ArsR family transcriptional regulator</fullName>
    </submittedName>
</protein>
<dbReference type="InterPro" id="IPR051011">
    <property type="entry name" value="Metal_resp_trans_reg"/>
</dbReference>
<dbReference type="InterPro" id="IPR036388">
    <property type="entry name" value="WH-like_DNA-bd_sf"/>
</dbReference>
<evidence type="ECO:0000259" key="4">
    <source>
        <dbReference type="PROSITE" id="PS50987"/>
    </source>
</evidence>
<dbReference type="AlphaFoldDB" id="A0A1M6NDE8"/>
<evidence type="ECO:0000256" key="1">
    <source>
        <dbReference type="ARBA" id="ARBA00023015"/>
    </source>
</evidence>
<dbReference type="Gene3D" id="1.10.10.10">
    <property type="entry name" value="Winged helix-like DNA-binding domain superfamily/Winged helix DNA-binding domain"/>
    <property type="match status" value="1"/>
</dbReference>
<evidence type="ECO:0000256" key="2">
    <source>
        <dbReference type="ARBA" id="ARBA00023125"/>
    </source>
</evidence>
<organism evidence="5 6">
    <name type="scientific">Pseudozobellia thermophila</name>
    <dbReference type="NCBI Taxonomy" id="192903"/>
    <lineage>
        <taxon>Bacteria</taxon>
        <taxon>Pseudomonadati</taxon>
        <taxon>Bacteroidota</taxon>
        <taxon>Flavobacteriia</taxon>
        <taxon>Flavobacteriales</taxon>
        <taxon>Flavobacteriaceae</taxon>
        <taxon>Pseudozobellia</taxon>
    </lineage>
</organism>
<evidence type="ECO:0000313" key="6">
    <source>
        <dbReference type="Proteomes" id="UP000184543"/>
    </source>
</evidence>
<dbReference type="PROSITE" id="PS50987">
    <property type="entry name" value="HTH_ARSR_2"/>
    <property type="match status" value="1"/>
</dbReference>
<keyword evidence="1" id="KW-0805">Transcription regulation</keyword>
<dbReference type="STRING" id="192903.SAMN04488513_11319"/>